<name>A0A368BZ76_9GAMM</name>
<reference evidence="1 2" key="1">
    <citation type="journal article" date="2018" name="Microbiome">
        <title>Fine metagenomic profile of the Mediterranean stratified and mixed water columns revealed by assembly and recruitment.</title>
        <authorList>
            <person name="Haro-Moreno J.M."/>
            <person name="Lopez-Perez M."/>
            <person name="De La Torre J.R."/>
            <person name="Picazo A."/>
            <person name="Camacho A."/>
            <person name="Rodriguez-Valera F."/>
        </authorList>
    </citation>
    <scope>NUCLEOTIDE SEQUENCE [LARGE SCALE GENOMIC DNA]</scope>
    <source>
        <strain evidence="1">MED-G82</strain>
    </source>
</reference>
<dbReference type="PANTHER" id="PTHR35602">
    <property type="entry name" value="ESTERASE YQIA-RELATED"/>
    <property type="match status" value="1"/>
</dbReference>
<dbReference type="Pfam" id="PF05728">
    <property type="entry name" value="UPF0227"/>
    <property type="match status" value="1"/>
</dbReference>
<dbReference type="Proteomes" id="UP000253307">
    <property type="component" value="Unassembled WGS sequence"/>
</dbReference>
<organism evidence="1 2">
    <name type="scientific">SAR86 cluster bacterium</name>
    <dbReference type="NCBI Taxonomy" id="2030880"/>
    <lineage>
        <taxon>Bacteria</taxon>
        <taxon>Pseudomonadati</taxon>
        <taxon>Pseudomonadota</taxon>
        <taxon>Gammaproteobacteria</taxon>
        <taxon>SAR86 cluster</taxon>
    </lineage>
</organism>
<comment type="caution">
    <text evidence="1">The sequence shown here is derived from an EMBL/GenBank/DDBJ whole genome shotgun (WGS) entry which is preliminary data.</text>
</comment>
<dbReference type="Gene3D" id="3.40.50.1820">
    <property type="entry name" value="alpha/beta hydrolase"/>
    <property type="match status" value="1"/>
</dbReference>
<dbReference type="InterPro" id="IPR008886">
    <property type="entry name" value="UPF0227/Esterase_YqiA"/>
</dbReference>
<evidence type="ECO:0000313" key="1">
    <source>
        <dbReference type="EMBL" id="RCL42563.1"/>
    </source>
</evidence>
<dbReference type="InterPro" id="IPR029058">
    <property type="entry name" value="AB_hydrolase_fold"/>
</dbReference>
<dbReference type="EMBL" id="QOPE01000003">
    <property type="protein sequence ID" value="RCL42563.1"/>
    <property type="molecule type" value="Genomic_DNA"/>
</dbReference>
<protein>
    <submittedName>
        <fullName evidence="1">Esterase</fullName>
    </submittedName>
</protein>
<proteinExistence type="predicted"/>
<gene>
    <name evidence="1" type="ORF">DBW96_00785</name>
</gene>
<accession>A0A368BZ76</accession>
<dbReference type="SUPFAM" id="SSF53474">
    <property type="entry name" value="alpha/beta-Hydrolases"/>
    <property type="match status" value="1"/>
</dbReference>
<dbReference type="PANTHER" id="PTHR35602:SF3">
    <property type="entry name" value="ESTERASE YQIA"/>
    <property type="match status" value="1"/>
</dbReference>
<evidence type="ECO:0000313" key="2">
    <source>
        <dbReference type="Proteomes" id="UP000253307"/>
    </source>
</evidence>
<sequence>MKNILYLHGFASSSDSTKAKLFKEFVNSHKNLNVLTPDLPNNLIGWSSLIEELCERHNPVAFIGSSMGGFYSTFFARKLGAMDVLLNPAVLPAEGMKSYLGKNNNYATGEEFVMKNDEIEHLKLMEKKIKKNNYANDRTMVLLESGDEVLNYKEAVSFYSGAHIKIISGGSHSLESFSDYLDLILKFIIFALK</sequence>
<dbReference type="AlphaFoldDB" id="A0A368BZ76"/>